<dbReference type="Pfam" id="PF22936">
    <property type="entry name" value="Pol_BBD"/>
    <property type="match status" value="1"/>
</dbReference>
<sequence>YFSFKSSWMLMASSERTVDNLTTQLCAYEKALNGRNSQNVGEALTVKSDRLRGQSSGVKFSKGKKEKQIVCHYCKLPGHKVKQCSKWKSDGRPAKPSHEKTVEKDSGVTMTLMSVCAVSKPTLTDDSSDRDYWFVDNGATNHVTGRNDLFKSFEPFLVKHSVTTANGETVCAQGKGSIDVEATVNGKLERIELVDVWYVPSIKKNLFSVLATQDL</sequence>
<feature type="region of interest" description="Disordered" evidence="1">
    <location>
        <begin position="85"/>
        <end position="104"/>
    </location>
</feature>
<feature type="compositionally biased region" description="Basic and acidic residues" evidence="1">
    <location>
        <begin position="87"/>
        <end position="104"/>
    </location>
</feature>
<proteinExistence type="predicted"/>
<dbReference type="EMBL" id="GEBQ01005089">
    <property type="protein sequence ID" value="JAT34888.1"/>
    <property type="molecule type" value="Transcribed_RNA"/>
</dbReference>
<dbReference type="AlphaFoldDB" id="A0A1B6MG10"/>
<organism evidence="3">
    <name type="scientific">Graphocephala atropunctata</name>
    <dbReference type="NCBI Taxonomy" id="36148"/>
    <lineage>
        <taxon>Eukaryota</taxon>
        <taxon>Metazoa</taxon>
        <taxon>Ecdysozoa</taxon>
        <taxon>Arthropoda</taxon>
        <taxon>Hexapoda</taxon>
        <taxon>Insecta</taxon>
        <taxon>Pterygota</taxon>
        <taxon>Neoptera</taxon>
        <taxon>Paraneoptera</taxon>
        <taxon>Hemiptera</taxon>
        <taxon>Auchenorrhyncha</taxon>
        <taxon>Membracoidea</taxon>
        <taxon>Cicadellidae</taxon>
        <taxon>Cicadellinae</taxon>
        <taxon>Cicadellini</taxon>
        <taxon>Graphocephala</taxon>
    </lineage>
</organism>
<dbReference type="InterPro" id="IPR036875">
    <property type="entry name" value="Znf_CCHC_sf"/>
</dbReference>
<accession>A0A1B6MG10</accession>
<dbReference type="PANTHER" id="PTHR47592">
    <property type="entry name" value="PBF68 PROTEIN"/>
    <property type="match status" value="1"/>
</dbReference>
<evidence type="ECO:0000259" key="2">
    <source>
        <dbReference type="Pfam" id="PF22936"/>
    </source>
</evidence>
<name>A0A1B6MG10_9HEMI</name>
<reference evidence="3" key="1">
    <citation type="submission" date="2015-11" db="EMBL/GenBank/DDBJ databases">
        <title>De novo transcriptome assembly of four potential Pierce s Disease insect vectors from Arizona vineyards.</title>
        <authorList>
            <person name="Tassone E.E."/>
        </authorList>
    </citation>
    <scope>NUCLEOTIDE SEQUENCE</scope>
</reference>
<feature type="non-terminal residue" evidence="3">
    <location>
        <position position="215"/>
    </location>
</feature>
<gene>
    <name evidence="3" type="ORF">g.50792</name>
</gene>
<feature type="non-terminal residue" evidence="3">
    <location>
        <position position="1"/>
    </location>
</feature>
<dbReference type="GO" id="GO:0003676">
    <property type="term" value="F:nucleic acid binding"/>
    <property type="evidence" value="ECO:0007669"/>
    <property type="project" value="InterPro"/>
</dbReference>
<dbReference type="SUPFAM" id="SSF57756">
    <property type="entry name" value="Retrovirus zinc finger-like domains"/>
    <property type="match status" value="1"/>
</dbReference>
<evidence type="ECO:0000313" key="3">
    <source>
        <dbReference type="EMBL" id="JAT34888.1"/>
    </source>
</evidence>
<feature type="domain" description="Retrovirus-related Pol polyprotein from transposon TNT 1-94-like beta-barrel" evidence="2">
    <location>
        <begin position="133"/>
        <end position="213"/>
    </location>
</feature>
<evidence type="ECO:0000256" key="1">
    <source>
        <dbReference type="SAM" id="MobiDB-lite"/>
    </source>
</evidence>
<protein>
    <recommendedName>
        <fullName evidence="2">Retrovirus-related Pol polyprotein from transposon TNT 1-94-like beta-barrel domain-containing protein</fullName>
    </recommendedName>
</protein>
<dbReference type="GO" id="GO:0008270">
    <property type="term" value="F:zinc ion binding"/>
    <property type="evidence" value="ECO:0007669"/>
    <property type="project" value="InterPro"/>
</dbReference>
<dbReference type="InterPro" id="IPR054722">
    <property type="entry name" value="PolX-like_BBD"/>
</dbReference>